<organism evidence="1 2">
    <name type="scientific">Paenibacillus bovis</name>
    <dbReference type="NCBI Taxonomy" id="1616788"/>
    <lineage>
        <taxon>Bacteria</taxon>
        <taxon>Bacillati</taxon>
        <taxon>Bacillota</taxon>
        <taxon>Bacilli</taxon>
        <taxon>Bacillales</taxon>
        <taxon>Paenibacillaceae</taxon>
        <taxon>Paenibacillus</taxon>
    </lineage>
</organism>
<dbReference type="AlphaFoldDB" id="A0A172ZL19"/>
<reference evidence="2" key="1">
    <citation type="submission" date="2015-10" db="EMBL/GenBank/DDBJ databases">
        <title>Genome of Paenibacillus bovis sp. nov.</title>
        <authorList>
            <person name="Wu Z."/>
            <person name="Gao C."/>
            <person name="Liu Z."/>
            <person name="Zheng H."/>
        </authorList>
    </citation>
    <scope>NUCLEOTIDE SEQUENCE [LARGE SCALE GENOMIC DNA]</scope>
    <source>
        <strain evidence="2">BD3526</strain>
    </source>
</reference>
<evidence type="ECO:0000313" key="1">
    <source>
        <dbReference type="EMBL" id="ANF98233.1"/>
    </source>
</evidence>
<dbReference type="EMBL" id="CP013023">
    <property type="protein sequence ID" value="ANF98233.1"/>
    <property type="molecule type" value="Genomic_DNA"/>
</dbReference>
<evidence type="ECO:0000313" key="2">
    <source>
        <dbReference type="Proteomes" id="UP000078148"/>
    </source>
</evidence>
<dbReference type="KEGG" id="pbv:AR543_20930"/>
<accession>A0A172ZL19</accession>
<gene>
    <name evidence="1" type="ORF">AR543_20930</name>
</gene>
<sequence length="82" mass="9809">MSLYRSARRTIMSSPYIYILMQYTFVRNGLGMVFYTRPKTGLLLDQSVRLSHMITYNRLNKSIRYNKSIKEHFRKIVNVLDV</sequence>
<keyword evidence="2" id="KW-1185">Reference proteome</keyword>
<protein>
    <submittedName>
        <fullName evidence="1">Uncharacterized protein</fullName>
    </submittedName>
</protein>
<reference evidence="1 2" key="2">
    <citation type="journal article" date="2016" name="Int. J. Syst. Evol. Microbiol.">
        <title>Paenibacillus bovis sp. nov., isolated from raw yak (Bos grunniens) milk.</title>
        <authorList>
            <person name="Gao C."/>
            <person name="Han J."/>
            <person name="Liu Z."/>
            <person name="Xu X."/>
            <person name="Hang F."/>
            <person name="Wu Z."/>
        </authorList>
    </citation>
    <scope>NUCLEOTIDE SEQUENCE [LARGE SCALE GENOMIC DNA]</scope>
    <source>
        <strain evidence="1 2">BD3526</strain>
    </source>
</reference>
<proteinExistence type="predicted"/>
<name>A0A172ZL19_9BACL</name>
<dbReference type="Proteomes" id="UP000078148">
    <property type="component" value="Chromosome"/>
</dbReference>